<keyword evidence="7" id="KW-0001">2Fe-2S</keyword>
<dbReference type="EMBL" id="LFJN01000039">
    <property type="protein sequence ID" value="KPI35525.1"/>
    <property type="molecule type" value="Genomic_DNA"/>
</dbReference>
<evidence type="ECO:0000256" key="13">
    <source>
        <dbReference type="ARBA" id="ARBA00022989"/>
    </source>
</evidence>
<evidence type="ECO:0000256" key="20">
    <source>
        <dbReference type="ARBA" id="ARBA00072517"/>
    </source>
</evidence>
<gene>
    <name evidence="25" type="ORF">AB675_10929</name>
</gene>
<evidence type="ECO:0000256" key="18">
    <source>
        <dbReference type="ARBA" id="ARBA00023157"/>
    </source>
</evidence>
<dbReference type="Pfam" id="PF00355">
    <property type="entry name" value="Rieske"/>
    <property type="match status" value="1"/>
</dbReference>
<keyword evidence="10" id="KW-0809">Transit peptide</keyword>
<dbReference type="OrthoDB" id="1637982at2759"/>
<evidence type="ECO:0000256" key="8">
    <source>
        <dbReference type="ARBA" id="ARBA00022723"/>
    </source>
</evidence>
<dbReference type="GO" id="GO:0051537">
    <property type="term" value="F:2 iron, 2 sulfur cluster binding"/>
    <property type="evidence" value="ECO:0007669"/>
    <property type="project" value="UniProtKB-KW"/>
</dbReference>
<keyword evidence="16 22" id="KW-0496">Mitochondrion</keyword>
<protein>
    <recommendedName>
        <fullName evidence="20 21">Cytochrome b-c1 complex subunit Rieske, mitochondrial</fullName>
        <ecNumber evidence="3 21">7.1.1.8</ecNumber>
    </recommendedName>
</protein>
<reference evidence="25 26" key="1">
    <citation type="submission" date="2015-06" db="EMBL/GenBank/DDBJ databases">
        <title>Draft genome of the ant-associated black yeast Phialophora attae CBS 131958.</title>
        <authorList>
            <person name="Moreno L.F."/>
            <person name="Stielow B.J."/>
            <person name="de Hoog S."/>
            <person name="Vicente V.A."/>
            <person name="Weiss V.A."/>
            <person name="de Vries M."/>
            <person name="Cruz L.M."/>
            <person name="Souza E.M."/>
        </authorList>
    </citation>
    <scope>NUCLEOTIDE SEQUENCE [LARGE SCALE GENOMIC DNA]</scope>
    <source>
        <strain evidence="25 26">CBS 131958</strain>
    </source>
</reference>
<comment type="caution">
    <text evidence="25">The sequence shown here is derived from an EMBL/GenBank/DDBJ whole genome shotgun (WGS) entry which is preliminary data.</text>
</comment>
<dbReference type="InterPro" id="IPR014349">
    <property type="entry name" value="Rieske_Fe-S_prot"/>
</dbReference>
<dbReference type="Gene3D" id="2.102.10.10">
    <property type="entry name" value="Rieske [2Fe-2S] iron-sulphur domain"/>
    <property type="match status" value="1"/>
</dbReference>
<dbReference type="Gene3D" id="1.20.5.270">
    <property type="entry name" value="Ubiquinol cytochrome reductase, transmembrane domain"/>
    <property type="match status" value="1"/>
</dbReference>
<keyword evidence="5 22" id="KW-0679">Respiratory chain</keyword>
<proteinExistence type="inferred from homology"/>
<dbReference type="GO" id="GO:0008121">
    <property type="term" value="F:quinol-cytochrome-c reductase activity"/>
    <property type="evidence" value="ECO:0007669"/>
    <property type="project" value="UniProtKB-EC"/>
</dbReference>
<evidence type="ECO:0000256" key="19">
    <source>
        <dbReference type="ARBA" id="ARBA00029351"/>
    </source>
</evidence>
<keyword evidence="12 21" id="KW-0249">Electron transport</keyword>
<dbReference type="AlphaFoldDB" id="A0A0N1NXM9"/>
<dbReference type="InterPro" id="IPR017941">
    <property type="entry name" value="Rieske_2Fe-2S"/>
</dbReference>
<evidence type="ECO:0000256" key="2">
    <source>
        <dbReference type="ARBA" id="ARBA00010651"/>
    </source>
</evidence>
<evidence type="ECO:0000256" key="12">
    <source>
        <dbReference type="ARBA" id="ARBA00022982"/>
    </source>
</evidence>
<dbReference type="GO" id="GO:0046872">
    <property type="term" value="F:metal ion binding"/>
    <property type="evidence" value="ECO:0007669"/>
    <property type="project" value="UniProtKB-KW"/>
</dbReference>
<evidence type="ECO:0000256" key="15">
    <source>
        <dbReference type="ARBA" id="ARBA00023014"/>
    </source>
</evidence>
<comment type="miscellaneous">
    <text evidence="21">The Rieske protein is a high potential 2Fe-2S protein.</text>
</comment>
<dbReference type="RefSeq" id="XP_017995488.1">
    <property type="nucleotide sequence ID" value="XM_018139732.1"/>
</dbReference>
<dbReference type="InterPro" id="IPR037008">
    <property type="entry name" value="bc1_Rieske_TM_sf"/>
</dbReference>
<dbReference type="InterPro" id="IPR006317">
    <property type="entry name" value="Ubiquinol_cyt_c_Rdtase_Fe-S-su"/>
</dbReference>
<evidence type="ECO:0000256" key="5">
    <source>
        <dbReference type="ARBA" id="ARBA00022660"/>
    </source>
</evidence>
<evidence type="ECO:0000256" key="6">
    <source>
        <dbReference type="ARBA" id="ARBA00022692"/>
    </source>
</evidence>
<comment type="similarity">
    <text evidence="2">Belongs to the Rieske iron-sulfur protein family.</text>
</comment>
<evidence type="ECO:0000256" key="7">
    <source>
        <dbReference type="ARBA" id="ARBA00022714"/>
    </source>
</evidence>
<comment type="catalytic activity">
    <reaction evidence="19 21">
        <text>a quinol + 2 Fe(III)-[cytochrome c](out) = a quinone + 2 Fe(II)-[cytochrome c](out) + 2 H(+)(out)</text>
        <dbReference type="Rhea" id="RHEA:11484"/>
        <dbReference type="Rhea" id="RHEA-COMP:10350"/>
        <dbReference type="Rhea" id="RHEA-COMP:14399"/>
        <dbReference type="ChEBI" id="CHEBI:15378"/>
        <dbReference type="ChEBI" id="CHEBI:24646"/>
        <dbReference type="ChEBI" id="CHEBI:29033"/>
        <dbReference type="ChEBI" id="CHEBI:29034"/>
        <dbReference type="ChEBI" id="CHEBI:132124"/>
        <dbReference type="EC" id="7.1.1.8"/>
    </reaction>
</comment>
<evidence type="ECO:0000313" key="26">
    <source>
        <dbReference type="Proteomes" id="UP000038010"/>
    </source>
</evidence>
<dbReference type="FunFam" id="1.20.5.270:FF:000002">
    <property type="entry name" value="Cytochrome b-c1 complex subunit Rieske, mitochondrial"/>
    <property type="match status" value="1"/>
</dbReference>
<keyword evidence="14" id="KW-0408">Iron</keyword>
<sequence>MRPAPSSASAALRSWTRHAFPNTSQTSAVATARLAPQTTSLTSQRRDQSTAAAATSGSSFDSPFTKYDTNKIPSFAKYKAKSPEVSNRVFQYFMVGSMGLLTAAGAKATVQDFLVNMSASADVLAQAKVEVDLASIPEGKNVIIKWRGKPVFIRHRTESEIKDAEGVNISILRDPQKDEDRVKKPEWLIMLGVCTHLGCVPIGESGDFGGWFCPCHGSHYDVSGRIRKGPAPLNLEIPEYDFPSDESLVIG</sequence>
<evidence type="ECO:0000256" key="23">
    <source>
        <dbReference type="SAM" id="MobiDB-lite"/>
    </source>
</evidence>
<keyword evidence="8" id="KW-0479">Metal-binding</keyword>
<keyword evidence="11" id="KW-1278">Translocase</keyword>
<keyword evidence="13" id="KW-1133">Transmembrane helix</keyword>
<evidence type="ECO:0000256" key="11">
    <source>
        <dbReference type="ARBA" id="ARBA00022967"/>
    </source>
</evidence>
<keyword evidence="26" id="KW-1185">Reference proteome</keyword>
<keyword evidence="6" id="KW-0812">Transmembrane</keyword>
<dbReference type="SUPFAM" id="SSF81502">
    <property type="entry name" value="ISP transmembrane anchor"/>
    <property type="match status" value="1"/>
</dbReference>
<dbReference type="PROSITE" id="PS51296">
    <property type="entry name" value="RIESKE"/>
    <property type="match status" value="1"/>
</dbReference>
<organism evidence="25 26">
    <name type="scientific">Cyphellophora attinorum</name>
    <dbReference type="NCBI Taxonomy" id="1664694"/>
    <lineage>
        <taxon>Eukaryota</taxon>
        <taxon>Fungi</taxon>
        <taxon>Dikarya</taxon>
        <taxon>Ascomycota</taxon>
        <taxon>Pezizomycotina</taxon>
        <taxon>Eurotiomycetes</taxon>
        <taxon>Chaetothyriomycetidae</taxon>
        <taxon>Chaetothyriales</taxon>
        <taxon>Cyphellophoraceae</taxon>
        <taxon>Cyphellophora</taxon>
    </lineage>
</organism>
<dbReference type="SUPFAM" id="SSF50022">
    <property type="entry name" value="ISP domain"/>
    <property type="match status" value="1"/>
</dbReference>
<evidence type="ECO:0000256" key="9">
    <source>
        <dbReference type="ARBA" id="ARBA00022792"/>
    </source>
</evidence>
<keyword evidence="4 21" id="KW-0813">Transport</keyword>
<dbReference type="Pfam" id="PF02921">
    <property type="entry name" value="UCR_TM"/>
    <property type="match status" value="1"/>
</dbReference>
<feature type="domain" description="Rieske" evidence="24">
    <location>
        <begin position="153"/>
        <end position="249"/>
    </location>
</feature>
<dbReference type="PANTHER" id="PTHR10134">
    <property type="entry name" value="CYTOCHROME B-C1 COMPLEX SUBUNIT RIESKE, MITOCHONDRIAL"/>
    <property type="match status" value="1"/>
</dbReference>
<evidence type="ECO:0000256" key="22">
    <source>
        <dbReference type="RuleBase" id="RU004495"/>
    </source>
</evidence>
<accession>A0A0N1NXM9</accession>
<dbReference type="InterPro" id="IPR005805">
    <property type="entry name" value="Rieske_Fe-S_prot_C"/>
</dbReference>
<dbReference type="FunFam" id="2.102.10.10:FF:000001">
    <property type="entry name" value="Cytochrome b-c1 complex subunit Rieske, mitochondrial"/>
    <property type="match status" value="1"/>
</dbReference>
<evidence type="ECO:0000256" key="21">
    <source>
        <dbReference type="RuleBase" id="RU004494"/>
    </source>
</evidence>
<comment type="cofactor">
    <cofactor evidence="21">
        <name>[2Fe-2S] cluster</name>
        <dbReference type="ChEBI" id="CHEBI:190135"/>
    </cofactor>
    <text evidence="21">Binds 1 [2Fe-2S] cluster per subunit.</text>
</comment>
<keyword evidence="18" id="KW-1015">Disulfide bond</keyword>
<evidence type="ECO:0000256" key="4">
    <source>
        <dbReference type="ARBA" id="ARBA00022448"/>
    </source>
</evidence>
<keyword evidence="15" id="KW-0411">Iron-sulfur</keyword>
<comment type="subcellular location">
    <subcellularLocation>
        <location evidence="1">Mitochondrion inner membrane</location>
        <topology evidence="1">Single-pass membrane protein</topology>
    </subcellularLocation>
</comment>
<keyword evidence="17" id="KW-0472">Membrane</keyword>
<feature type="region of interest" description="Disordered" evidence="23">
    <location>
        <begin position="24"/>
        <end position="59"/>
    </location>
</feature>
<evidence type="ECO:0000256" key="14">
    <source>
        <dbReference type="ARBA" id="ARBA00023004"/>
    </source>
</evidence>
<evidence type="ECO:0000256" key="16">
    <source>
        <dbReference type="ARBA" id="ARBA00023128"/>
    </source>
</evidence>
<evidence type="ECO:0000259" key="24">
    <source>
        <dbReference type="PROSITE" id="PS51296"/>
    </source>
</evidence>
<evidence type="ECO:0000313" key="25">
    <source>
        <dbReference type="EMBL" id="KPI35525.1"/>
    </source>
</evidence>
<dbReference type="CDD" id="cd03470">
    <property type="entry name" value="Rieske_cytochrome_bc1"/>
    <property type="match status" value="1"/>
</dbReference>
<dbReference type="EC" id="7.1.1.8" evidence="3 21"/>
<dbReference type="Proteomes" id="UP000038010">
    <property type="component" value="Unassembled WGS sequence"/>
</dbReference>
<dbReference type="PRINTS" id="PR00162">
    <property type="entry name" value="RIESKE"/>
</dbReference>
<dbReference type="VEuPathDB" id="FungiDB:AB675_10929"/>
<evidence type="ECO:0000256" key="3">
    <source>
        <dbReference type="ARBA" id="ARBA00012951"/>
    </source>
</evidence>
<evidence type="ECO:0000256" key="1">
    <source>
        <dbReference type="ARBA" id="ARBA00004434"/>
    </source>
</evidence>
<dbReference type="GO" id="GO:0005743">
    <property type="term" value="C:mitochondrial inner membrane"/>
    <property type="evidence" value="ECO:0007669"/>
    <property type="project" value="UniProtKB-SubCell"/>
</dbReference>
<dbReference type="NCBIfam" id="TIGR01416">
    <property type="entry name" value="Rieske_proteo"/>
    <property type="match status" value="1"/>
</dbReference>
<dbReference type="GeneID" id="28731612"/>
<keyword evidence="9" id="KW-0999">Mitochondrion inner membrane</keyword>
<evidence type="ECO:0000256" key="10">
    <source>
        <dbReference type="ARBA" id="ARBA00022946"/>
    </source>
</evidence>
<dbReference type="InterPro" id="IPR004192">
    <property type="entry name" value="Rieske_TM"/>
</dbReference>
<name>A0A0N1NXM9_9EURO</name>
<dbReference type="InterPro" id="IPR036922">
    <property type="entry name" value="Rieske_2Fe-2S_sf"/>
</dbReference>
<feature type="compositionally biased region" description="Low complexity" evidence="23">
    <location>
        <begin position="49"/>
        <end position="59"/>
    </location>
</feature>
<dbReference type="STRING" id="1664694.A0A0N1NXM9"/>
<evidence type="ECO:0000256" key="17">
    <source>
        <dbReference type="ARBA" id="ARBA00023136"/>
    </source>
</evidence>